<sequence>MAKLREMLEYIFNIKKWDDCIIPANQGSFLVELPFLDLLKKVVSSQYMDMGYFGGAFAKWSERKGLHVFTEVAIIWVKISSLPCHIWDNNFFALPFKDVGVIHAFSRDVKAKEEARDYKDKVEVVYERKNFLMEMNFWGHVYLESPVPLGPHLASLIHLLGAPMEPALAEDPKIHIPISNIAHIIESSSSLALSPSCERVIRRWKPAARSLAHKPLHQCLVTYSSCFAPAVKNSHLPLPSLA</sequence>
<keyword evidence="2" id="KW-1185">Reference proteome</keyword>
<dbReference type="Proteomes" id="UP000243459">
    <property type="component" value="Unassembled WGS sequence"/>
</dbReference>
<accession>A0A1R3L5L1</accession>
<name>A0A1R3L5L1_ASPOF</name>
<proteinExistence type="predicted"/>
<evidence type="ECO:0000313" key="1">
    <source>
        <dbReference type="EMBL" id="ONK54895.1"/>
    </source>
</evidence>
<reference evidence="2" key="1">
    <citation type="journal article" date="2017" name="Nat. Commun.">
        <title>The asparagus genome sheds light on the origin and evolution of a young Y chromosome.</title>
        <authorList>
            <person name="Harkess A."/>
            <person name="Zhou J."/>
            <person name="Xu C."/>
            <person name="Bowers J.E."/>
            <person name="Van der Hulst R."/>
            <person name="Ayyampalayam S."/>
            <person name="Mercati F."/>
            <person name="Riccardi P."/>
            <person name="McKain M.R."/>
            <person name="Kakrana A."/>
            <person name="Tang H."/>
            <person name="Ray J."/>
            <person name="Groenendijk J."/>
            <person name="Arikit S."/>
            <person name="Mathioni S.M."/>
            <person name="Nakano M."/>
            <person name="Shan H."/>
            <person name="Telgmann-Rauber A."/>
            <person name="Kanno A."/>
            <person name="Yue Z."/>
            <person name="Chen H."/>
            <person name="Li W."/>
            <person name="Chen Y."/>
            <person name="Xu X."/>
            <person name="Zhang Y."/>
            <person name="Luo S."/>
            <person name="Chen H."/>
            <person name="Gao J."/>
            <person name="Mao Z."/>
            <person name="Pires J.C."/>
            <person name="Luo M."/>
            <person name="Kudrna D."/>
            <person name="Wing R.A."/>
            <person name="Meyers B.C."/>
            <person name="Yi K."/>
            <person name="Kong H."/>
            <person name="Lavrijsen P."/>
            <person name="Sunseri F."/>
            <person name="Falavigna A."/>
            <person name="Ye Y."/>
            <person name="Leebens-Mack J.H."/>
            <person name="Chen G."/>
        </authorList>
    </citation>
    <scope>NUCLEOTIDE SEQUENCE [LARGE SCALE GENOMIC DNA]</scope>
    <source>
        <strain evidence="2">cv. DH0086</strain>
    </source>
</reference>
<dbReference type="AlphaFoldDB" id="A0A1R3L5L1"/>
<dbReference type="Gramene" id="ONK54895">
    <property type="protein sequence ID" value="ONK54895"/>
    <property type="gene ID" value="A4U43_UnF9960"/>
</dbReference>
<protein>
    <submittedName>
        <fullName evidence="1">Uncharacterized protein</fullName>
    </submittedName>
</protein>
<evidence type="ECO:0000313" key="2">
    <source>
        <dbReference type="Proteomes" id="UP000243459"/>
    </source>
</evidence>
<dbReference type="EMBL" id="KV864001">
    <property type="protein sequence ID" value="ONK54895.1"/>
    <property type="molecule type" value="Genomic_DNA"/>
</dbReference>
<organism evidence="1 2">
    <name type="scientific">Asparagus officinalis</name>
    <name type="common">Garden asparagus</name>
    <dbReference type="NCBI Taxonomy" id="4686"/>
    <lineage>
        <taxon>Eukaryota</taxon>
        <taxon>Viridiplantae</taxon>
        <taxon>Streptophyta</taxon>
        <taxon>Embryophyta</taxon>
        <taxon>Tracheophyta</taxon>
        <taxon>Spermatophyta</taxon>
        <taxon>Magnoliopsida</taxon>
        <taxon>Liliopsida</taxon>
        <taxon>Asparagales</taxon>
        <taxon>Asparagaceae</taxon>
        <taxon>Asparagoideae</taxon>
        <taxon>Asparagus</taxon>
    </lineage>
</organism>
<gene>
    <name evidence="1" type="ORF">A4U43_UnF9960</name>
</gene>